<comment type="subcellular location">
    <subcellularLocation>
        <location evidence="1">Nucleus inner membrane</location>
        <topology evidence="1">Multi-pass membrane protein</topology>
        <orientation evidence="1">Nucleoplasmic side</orientation>
    </subcellularLocation>
</comment>
<reference evidence="10" key="2">
    <citation type="submission" date="2019-10" db="EMBL/GenBank/DDBJ databases">
        <title>A de novo genome assembly of a pear dwarfing rootstock.</title>
        <authorList>
            <person name="Wang F."/>
            <person name="Wang J."/>
            <person name="Li S."/>
            <person name="Zhang Y."/>
            <person name="Fang M."/>
            <person name="Ma L."/>
            <person name="Zhao Y."/>
            <person name="Jiang S."/>
        </authorList>
    </citation>
    <scope>NUCLEOTIDE SEQUENCE [LARGE SCALE GENOMIC DNA]</scope>
</reference>
<dbReference type="AlphaFoldDB" id="A0A5N5HKE5"/>
<reference evidence="9 10" key="1">
    <citation type="submission" date="2019-09" db="EMBL/GenBank/DDBJ databases">
        <authorList>
            <person name="Ou C."/>
        </authorList>
    </citation>
    <scope>NUCLEOTIDE SEQUENCE [LARGE SCALE GENOMIC DNA]</scope>
    <source>
        <strain evidence="9">S2</strain>
        <tissue evidence="9">Leaf</tissue>
    </source>
</reference>
<gene>
    <name evidence="9" type="ORF">D8674_020210</name>
</gene>
<reference evidence="9 10" key="3">
    <citation type="submission" date="2019-11" db="EMBL/GenBank/DDBJ databases">
        <title>A de novo genome assembly of a pear dwarfing rootstock.</title>
        <authorList>
            <person name="Wang F."/>
            <person name="Wang J."/>
            <person name="Li S."/>
            <person name="Zhang Y."/>
            <person name="Fang M."/>
            <person name="Ma L."/>
            <person name="Zhao Y."/>
            <person name="Jiang S."/>
        </authorList>
    </citation>
    <scope>NUCLEOTIDE SEQUENCE [LARGE SCALE GENOMIC DNA]</scope>
    <source>
        <strain evidence="9">S2</strain>
        <tissue evidence="9">Leaf</tissue>
    </source>
</reference>
<dbReference type="EMBL" id="SMOL01000157">
    <property type="protein sequence ID" value="KAB2626592.1"/>
    <property type="molecule type" value="Genomic_DNA"/>
</dbReference>
<evidence type="ECO:0000256" key="4">
    <source>
        <dbReference type="ARBA" id="ARBA00022729"/>
    </source>
</evidence>
<dbReference type="InterPro" id="IPR019358">
    <property type="entry name" value="NEMP_fam"/>
</dbReference>
<name>A0A5N5HKE5_9ROSA</name>
<evidence type="ECO:0000256" key="7">
    <source>
        <dbReference type="ARBA" id="ARBA00023242"/>
    </source>
</evidence>
<feature type="transmembrane region" description="Helical" evidence="8">
    <location>
        <begin position="267"/>
        <end position="289"/>
    </location>
</feature>
<protein>
    <submittedName>
        <fullName evidence="9">Transmembrane protein 194A-like</fullName>
    </submittedName>
</protein>
<dbReference type="Pfam" id="PF10225">
    <property type="entry name" value="NEMP"/>
    <property type="match status" value="1"/>
</dbReference>
<dbReference type="OrthoDB" id="1890267at2759"/>
<evidence type="ECO:0000256" key="1">
    <source>
        <dbReference type="ARBA" id="ARBA00004575"/>
    </source>
</evidence>
<keyword evidence="4" id="KW-0732">Signal</keyword>
<dbReference type="PANTHER" id="PTHR31587">
    <property type="entry name" value="TRANSMEMBRANE PROTEIN (DUF2215)"/>
    <property type="match status" value="1"/>
</dbReference>
<comment type="similarity">
    <text evidence="2">Belongs to the NEMP family.</text>
</comment>
<evidence type="ECO:0000313" key="10">
    <source>
        <dbReference type="Proteomes" id="UP000327157"/>
    </source>
</evidence>
<evidence type="ECO:0000256" key="8">
    <source>
        <dbReference type="SAM" id="Phobius"/>
    </source>
</evidence>
<feature type="transmembrane region" description="Helical" evidence="8">
    <location>
        <begin position="145"/>
        <end position="165"/>
    </location>
</feature>
<keyword evidence="10" id="KW-1185">Reference proteome</keyword>
<evidence type="ECO:0000313" key="9">
    <source>
        <dbReference type="EMBL" id="KAB2626592.1"/>
    </source>
</evidence>
<keyword evidence="5 8" id="KW-1133">Transmembrane helix</keyword>
<keyword evidence="7" id="KW-0539">Nucleus</keyword>
<keyword evidence="3 8" id="KW-0812">Transmembrane</keyword>
<accession>A0A5N5HKE5</accession>
<dbReference type="GO" id="GO:0005637">
    <property type="term" value="C:nuclear inner membrane"/>
    <property type="evidence" value="ECO:0007669"/>
    <property type="project" value="UniProtKB-SubCell"/>
</dbReference>
<feature type="transmembrane region" description="Helical" evidence="8">
    <location>
        <begin position="83"/>
        <end position="103"/>
    </location>
</feature>
<evidence type="ECO:0000256" key="5">
    <source>
        <dbReference type="ARBA" id="ARBA00022989"/>
    </source>
</evidence>
<dbReference type="Proteomes" id="UP000327157">
    <property type="component" value="Chromosome 2"/>
</dbReference>
<comment type="caution">
    <text evidence="9">The sequence shown here is derived from an EMBL/GenBank/DDBJ whole genome shotgun (WGS) entry which is preliminary data.</text>
</comment>
<evidence type="ECO:0000256" key="2">
    <source>
        <dbReference type="ARBA" id="ARBA00005748"/>
    </source>
</evidence>
<evidence type="ECO:0000256" key="3">
    <source>
        <dbReference type="ARBA" id="ARBA00022692"/>
    </source>
</evidence>
<proteinExistence type="inferred from homology"/>
<evidence type="ECO:0000256" key="6">
    <source>
        <dbReference type="ARBA" id="ARBA00023136"/>
    </source>
</evidence>
<dbReference type="PANTHER" id="PTHR31587:SF4">
    <property type="entry name" value="TRANSMEMBRANE PROTEIN (DUF2215)"/>
    <property type="match status" value="1"/>
</dbReference>
<organism evidence="9 10">
    <name type="scientific">Pyrus ussuriensis x Pyrus communis</name>
    <dbReference type="NCBI Taxonomy" id="2448454"/>
    <lineage>
        <taxon>Eukaryota</taxon>
        <taxon>Viridiplantae</taxon>
        <taxon>Streptophyta</taxon>
        <taxon>Embryophyta</taxon>
        <taxon>Tracheophyta</taxon>
        <taxon>Spermatophyta</taxon>
        <taxon>Magnoliopsida</taxon>
        <taxon>eudicotyledons</taxon>
        <taxon>Gunneridae</taxon>
        <taxon>Pentapetalae</taxon>
        <taxon>rosids</taxon>
        <taxon>fabids</taxon>
        <taxon>Rosales</taxon>
        <taxon>Rosaceae</taxon>
        <taxon>Amygdaloideae</taxon>
        <taxon>Maleae</taxon>
        <taxon>Pyrus</taxon>
    </lineage>
</organism>
<sequence length="385" mass="43855">MASANAQGLLQMRLFPSRMGYNYLMGCRNTSLEIGICPHSSRQKVPKGSWSRSMSPFEHQLIDVRTYGSSLESLEVSIEEEFVKYHVTFLILGIIMMSLVSLLSKSLVFYYGSGMANWGSPCNIDGTFSGNIGLKLLPTGRKNSLAIFVYSSVVGLGSFLLGYLPGLLRTLLTENGFSEDMYNPLAIFLLAFVFLAGAWLGFWAVCKLVLAEDGSIEIMTSQSVNWSIKILGTTVIFQFCRSPTGNRSYCSWIRSLRYTKEDFRWRFLHLVCKYLAFQFWSLVMAFQYVPTFPSLVSTGKSLKIPKKNHRRLEISDSPPSPPSQPSDTWLFPSTFHTTSERRKKQKFTEGWDAFTRETTEALQELAYSPEKVSDQPLHWWLLWLW</sequence>
<keyword evidence="6 8" id="KW-0472">Membrane</keyword>
<feature type="transmembrane region" description="Helical" evidence="8">
    <location>
        <begin position="185"/>
        <end position="210"/>
    </location>
</feature>